<keyword evidence="4" id="KW-1185">Reference proteome</keyword>
<evidence type="ECO:0000259" key="2">
    <source>
        <dbReference type="PROSITE" id="PS50853"/>
    </source>
</evidence>
<dbReference type="SUPFAM" id="SSF48726">
    <property type="entry name" value="Immunoglobulin"/>
    <property type="match status" value="2"/>
</dbReference>
<reference evidence="3" key="2">
    <citation type="journal article" date="2021" name="Genome Biol. Evol.">
        <title>Developing a high-quality reference genome for a parasitic bivalve with doubly uniparental inheritance (Bivalvia: Unionida).</title>
        <authorList>
            <person name="Smith C.H."/>
        </authorList>
    </citation>
    <scope>NUCLEOTIDE SEQUENCE</scope>
    <source>
        <strain evidence="3">CHS0354</strain>
        <tissue evidence="3">Mantle</tissue>
    </source>
</reference>
<protein>
    <recommendedName>
        <fullName evidence="2">Fibronectin type-III domain-containing protein</fullName>
    </recommendedName>
</protein>
<dbReference type="PROSITE" id="PS50853">
    <property type="entry name" value="FN3"/>
    <property type="match status" value="1"/>
</dbReference>
<dbReference type="SMART" id="SM00060">
    <property type="entry name" value="FN3"/>
    <property type="match status" value="1"/>
</dbReference>
<dbReference type="AlphaFoldDB" id="A0AAE0SAQ1"/>
<accession>A0AAE0SAQ1</accession>
<feature type="transmembrane region" description="Helical" evidence="1">
    <location>
        <begin position="305"/>
        <end position="328"/>
    </location>
</feature>
<dbReference type="Proteomes" id="UP001195483">
    <property type="component" value="Unassembled WGS sequence"/>
</dbReference>
<keyword evidence="1" id="KW-0472">Membrane</keyword>
<evidence type="ECO:0000313" key="4">
    <source>
        <dbReference type="Proteomes" id="UP001195483"/>
    </source>
</evidence>
<dbReference type="PANTHER" id="PTHR23278:SF19">
    <property type="entry name" value="OBSCURIN"/>
    <property type="match status" value="1"/>
</dbReference>
<dbReference type="InterPro" id="IPR013783">
    <property type="entry name" value="Ig-like_fold"/>
</dbReference>
<dbReference type="SUPFAM" id="SSF49265">
    <property type="entry name" value="Fibronectin type III"/>
    <property type="match status" value="1"/>
</dbReference>
<proteinExistence type="predicted"/>
<dbReference type="Gene3D" id="2.60.40.10">
    <property type="entry name" value="Immunoglobulins"/>
    <property type="match status" value="3"/>
</dbReference>
<dbReference type="InterPro" id="IPR036179">
    <property type="entry name" value="Ig-like_dom_sf"/>
</dbReference>
<keyword evidence="1" id="KW-0812">Transmembrane</keyword>
<reference evidence="3" key="1">
    <citation type="journal article" date="2021" name="Genome Biol. Evol.">
        <title>A High-Quality Reference Genome for a Parasitic Bivalve with Doubly Uniparental Inheritance (Bivalvia: Unionida).</title>
        <authorList>
            <person name="Smith C.H."/>
        </authorList>
    </citation>
    <scope>NUCLEOTIDE SEQUENCE</scope>
    <source>
        <strain evidence="3">CHS0354</strain>
    </source>
</reference>
<dbReference type="InterPro" id="IPR003961">
    <property type="entry name" value="FN3_dom"/>
</dbReference>
<comment type="caution">
    <text evidence="3">The sequence shown here is derived from an EMBL/GenBank/DDBJ whole genome shotgun (WGS) entry which is preliminary data.</text>
</comment>
<dbReference type="CDD" id="cd00063">
    <property type="entry name" value="FN3"/>
    <property type="match status" value="1"/>
</dbReference>
<evidence type="ECO:0000313" key="3">
    <source>
        <dbReference type="EMBL" id="KAK3588258.1"/>
    </source>
</evidence>
<feature type="non-terminal residue" evidence="3">
    <location>
        <position position="393"/>
    </location>
</feature>
<feature type="domain" description="Fibronectin type-III" evidence="2">
    <location>
        <begin position="196"/>
        <end position="292"/>
    </location>
</feature>
<name>A0AAE0SAQ1_9BIVA</name>
<gene>
    <name evidence="3" type="ORF">CHS0354_035633</name>
</gene>
<keyword evidence="1" id="KW-1133">Transmembrane helix</keyword>
<dbReference type="EMBL" id="JAEAOA010002076">
    <property type="protein sequence ID" value="KAK3588258.1"/>
    <property type="molecule type" value="Genomic_DNA"/>
</dbReference>
<dbReference type="PANTHER" id="PTHR23278">
    <property type="entry name" value="SIDESTEP PROTEIN"/>
    <property type="match status" value="1"/>
</dbReference>
<feature type="non-terminal residue" evidence="3">
    <location>
        <position position="1"/>
    </location>
</feature>
<organism evidence="3 4">
    <name type="scientific">Potamilus streckersoni</name>
    <dbReference type="NCBI Taxonomy" id="2493646"/>
    <lineage>
        <taxon>Eukaryota</taxon>
        <taxon>Metazoa</taxon>
        <taxon>Spiralia</taxon>
        <taxon>Lophotrochozoa</taxon>
        <taxon>Mollusca</taxon>
        <taxon>Bivalvia</taxon>
        <taxon>Autobranchia</taxon>
        <taxon>Heteroconchia</taxon>
        <taxon>Palaeoheterodonta</taxon>
        <taxon>Unionida</taxon>
        <taxon>Unionoidea</taxon>
        <taxon>Unionidae</taxon>
        <taxon>Ambleminae</taxon>
        <taxon>Lampsilini</taxon>
        <taxon>Potamilus</taxon>
    </lineage>
</organism>
<dbReference type="Pfam" id="PF00041">
    <property type="entry name" value="fn3"/>
    <property type="match status" value="1"/>
</dbReference>
<sequence>PATITKFLAKDDITEIMENSTFHLYCGVDSNPYSVISLTFGDVLKSMIQDSSELAYSATAGCLNAGKYICSATNSIMNGVTASADINLKVQCHPRLDFRKNISVEYYRTLNENITLEVSVIAYPEPTNIMWFHRAVESDIWERVMNQSFSSTVLKSDIYVHIGSQRDFGDYLVNMSNSFGLFELVFHVIPESVPGIPTDFSITDKSYDSITLEWIPGFWGGYTQTFTIEYRLYPHGTWMYRDSIKEDTNTEKQSFTVNGLHQKTTYEFRMYARNKVGQSNTTHVINTTTSEAWKQSSSDNGTGSVIIGSVLGTCITIAFIVMVVVLFYHRRRLCNNGKSSGLSKTCRSAVIEGTNMEGYTTINTISSTGCELDGNPYLDLQDTAGKTNESVNI</sequence>
<evidence type="ECO:0000256" key="1">
    <source>
        <dbReference type="SAM" id="Phobius"/>
    </source>
</evidence>
<reference evidence="3" key="3">
    <citation type="submission" date="2023-05" db="EMBL/GenBank/DDBJ databases">
        <authorList>
            <person name="Smith C.H."/>
        </authorList>
    </citation>
    <scope>NUCLEOTIDE SEQUENCE</scope>
    <source>
        <strain evidence="3">CHS0354</strain>
        <tissue evidence="3">Mantle</tissue>
    </source>
</reference>
<dbReference type="InterPro" id="IPR036116">
    <property type="entry name" value="FN3_sf"/>
</dbReference>